<dbReference type="InterPro" id="IPR002347">
    <property type="entry name" value="SDR_fam"/>
</dbReference>
<dbReference type="PANTHER" id="PTHR42879:SF6">
    <property type="entry name" value="NADPH-DEPENDENT REDUCTASE BACG"/>
    <property type="match status" value="1"/>
</dbReference>
<keyword evidence="3" id="KW-1185">Reference proteome</keyword>
<gene>
    <name evidence="2" type="ORF">AArcSt2_14410</name>
</gene>
<name>A0AAE3FZZ7_9EURY</name>
<evidence type="ECO:0000313" key="3">
    <source>
        <dbReference type="Proteomes" id="UP001203207"/>
    </source>
</evidence>
<dbReference type="EMBL" id="JAKRVX010000008">
    <property type="protein sequence ID" value="MCL9818133.1"/>
    <property type="molecule type" value="Genomic_DNA"/>
</dbReference>
<comment type="caution">
    <text evidence="2">The sequence shown here is derived from an EMBL/GenBank/DDBJ whole genome shotgun (WGS) entry which is preliminary data.</text>
</comment>
<evidence type="ECO:0000256" key="1">
    <source>
        <dbReference type="ARBA" id="ARBA00006484"/>
    </source>
</evidence>
<accession>A0AAE3FZZ7</accession>
<proteinExistence type="inferred from homology"/>
<evidence type="ECO:0000313" key="2">
    <source>
        <dbReference type="EMBL" id="MCL9818133.1"/>
    </source>
</evidence>
<dbReference type="RefSeq" id="WP_174654952.1">
    <property type="nucleotide sequence ID" value="NZ_JAKRVX010000008.1"/>
</dbReference>
<dbReference type="Pfam" id="PF13561">
    <property type="entry name" value="adh_short_C2"/>
    <property type="match status" value="1"/>
</dbReference>
<dbReference type="PANTHER" id="PTHR42879">
    <property type="entry name" value="3-OXOACYL-(ACYL-CARRIER-PROTEIN) REDUCTASE"/>
    <property type="match status" value="1"/>
</dbReference>
<reference evidence="2" key="2">
    <citation type="submission" date="2022-02" db="EMBL/GenBank/DDBJ databases">
        <authorList>
            <person name="Elcheninov A.G."/>
            <person name="Sorokin D.Y."/>
            <person name="Kublanov I.V."/>
        </authorList>
    </citation>
    <scope>NUCLEOTIDE SEQUENCE</scope>
    <source>
        <strain evidence="2">AArc-St2</strain>
    </source>
</reference>
<dbReference type="Proteomes" id="UP001203207">
    <property type="component" value="Unassembled WGS sequence"/>
</dbReference>
<reference evidence="2" key="1">
    <citation type="journal article" date="2022" name="Syst. Appl. Microbiol.">
        <title>Natronocalculus amylovorans gen. nov., sp. nov., and Natranaeroarchaeum aerophilus sp. nov., dominant culturable amylolytic natronoarchaea from hypersaline soda lakes in southwestern Siberia.</title>
        <authorList>
            <person name="Sorokin D.Y."/>
            <person name="Elcheninov A.G."/>
            <person name="Khizhniak T.V."/>
            <person name="Koenen M."/>
            <person name="Bale N.J."/>
            <person name="Damste J.S.S."/>
            <person name="Kublanov I.V."/>
        </authorList>
    </citation>
    <scope>NUCLEOTIDE SEQUENCE</scope>
    <source>
        <strain evidence="2">AArc-St2</strain>
    </source>
</reference>
<comment type="similarity">
    <text evidence="1">Belongs to the short-chain dehydrogenases/reductases (SDR) family.</text>
</comment>
<dbReference type="PRINTS" id="PR00081">
    <property type="entry name" value="GDHRDH"/>
</dbReference>
<dbReference type="AlphaFoldDB" id="A0AAE3FZZ7"/>
<dbReference type="SUPFAM" id="SSF51735">
    <property type="entry name" value="NAD(P)-binding Rossmann-fold domains"/>
    <property type="match status" value="1"/>
</dbReference>
<dbReference type="Gene3D" id="3.40.50.720">
    <property type="entry name" value="NAD(P)-binding Rossmann-like Domain"/>
    <property type="match status" value="1"/>
</dbReference>
<dbReference type="InterPro" id="IPR036291">
    <property type="entry name" value="NAD(P)-bd_dom_sf"/>
</dbReference>
<sequence>MDLQLADKTAIVLASSSGLGRAVAQELVLEGADVIISSSNQANLDTATALIEGAVGDDSGSVDSVCIDLSDPDSIDTGMSTALEQLGGLDILVTNHGGPKNNPFEESTLEDFDTVYNNVLRSTVHACKRALPALKENGGAITHLIGASTLEPNVNSAVSNVIRPGIYGLSKTLANEYGEYGIRVNCVAPRGVMSDRIEQKVQARAERQGISVEDAYEQRIDELPLPRLGTPEDFAKATAYISSPVAAYTTGSILHVDGGWSGFAF</sequence>
<protein>
    <submittedName>
        <fullName evidence="2">SDR family oxidoreductase</fullName>
    </submittedName>
</protein>
<dbReference type="InterPro" id="IPR050259">
    <property type="entry name" value="SDR"/>
</dbReference>
<organism evidence="2 3">
    <name type="scientific">Natronocalculus amylovorans</name>
    <dbReference type="NCBI Taxonomy" id="2917812"/>
    <lineage>
        <taxon>Archaea</taxon>
        <taxon>Methanobacteriati</taxon>
        <taxon>Methanobacteriota</taxon>
        <taxon>Stenosarchaea group</taxon>
        <taxon>Halobacteria</taxon>
        <taxon>Halobacteriales</taxon>
        <taxon>Haloferacaceae</taxon>
        <taxon>Natronocalculus</taxon>
    </lineage>
</organism>